<accession>H3GG28</accession>
<dbReference type="EMBL" id="DS566006">
    <property type="status" value="NOT_ANNOTATED_CDS"/>
    <property type="molecule type" value="Genomic_DNA"/>
</dbReference>
<evidence type="ECO:0000313" key="3">
    <source>
        <dbReference type="Proteomes" id="UP000005238"/>
    </source>
</evidence>
<reference evidence="2" key="2">
    <citation type="submission" date="2015-06" db="UniProtKB">
        <authorList>
            <consortium name="EnsemblProtists"/>
        </authorList>
    </citation>
    <scope>IDENTIFICATION</scope>
    <source>
        <strain evidence="2">Pr102</strain>
    </source>
</reference>
<organism evidence="2 3">
    <name type="scientific">Phytophthora ramorum</name>
    <name type="common">Sudden oak death agent</name>
    <dbReference type="NCBI Taxonomy" id="164328"/>
    <lineage>
        <taxon>Eukaryota</taxon>
        <taxon>Sar</taxon>
        <taxon>Stramenopiles</taxon>
        <taxon>Oomycota</taxon>
        <taxon>Peronosporomycetes</taxon>
        <taxon>Peronosporales</taxon>
        <taxon>Peronosporaceae</taxon>
        <taxon>Phytophthora</taxon>
    </lineage>
</organism>
<dbReference type="OMA" id="WIREVDI"/>
<proteinExistence type="predicted"/>
<sequence length="217" mass="24197">MERNEVPHLNVSQFGSVQKMEGIFGRAVFQDLASVTPADTYEREPIAHVQGNLQASVSEPKPLRLVVPVFEGKQGDNLHFWIREVDIAMRAGLISDQGLRVAFALSNLSGCAKNWAYTLETTSPGCFASWAQLCERLRSAFLPANDAFHQRSRFLTCKQGKRELYEYAQERRTLASSLVGNPLPEEVKMTDLHGRPEGRSRTHAVIPRACIHYGGGD</sequence>
<reference evidence="3" key="1">
    <citation type="journal article" date="2006" name="Science">
        <title>Phytophthora genome sequences uncover evolutionary origins and mechanisms of pathogenesis.</title>
        <authorList>
            <person name="Tyler B.M."/>
            <person name="Tripathy S."/>
            <person name="Zhang X."/>
            <person name="Dehal P."/>
            <person name="Jiang R.H."/>
            <person name="Aerts A."/>
            <person name="Arredondo F.D."/>
            <person name="Baxter L."/>
            <person name="Bensasson D."/>
            <person name="Beynon J.L."/>
            <person name="Chapman J."/>
            <person name="Damasceno C.M."/>
            <person name="Dorrance A.E."/>
            <person name="Dou D."/>
            <person name="Dickerman A.W."/>
            <person name="Dubchak I.L."/>
            <person name="Garbelotto M."/>
            <person name="Gijzen M."/>
            <person name="Gordon S.G."/>
            <person name="Govers F."/>
            <person name="Grunwald N.J."/>
            <person name="Huang W."/>
            <person name="Ivors K.L."/>
            <person name="Jones R.W."/>
            <person name="Kamoun S."/>
            <person name="Krampis K."/>
            <person name="Lamour K.H."/>
            <person name="Lee M.K."/>
            <person name="McDonald W.H."/>
            <person name="Medina M."/>
            <person name="Meijer H.J."/>
            <person name="Nordberg E.K."/>
            <person name="Maclean D.J."/>
            <person name="Ospina-Giraldo M.D."/>
            <person name="Morris P.F."/>
            <person name="Phuntumart V."/>
            <person name="Putnam N.H."/>
            <person name="Rash S."/>
            <person name="Rose J.K."/>
            <person name="Sakihama Y."/>
            <person name="Salamov A.A."/>
            <person name="Savidor A."/>
            <person name="Scheuring C.F."/>
            <person name="Smith B.M."/>
            <person name="Sobral B.W."/>
            <person name="Terry A."/>
            <person name="Torto-Alalibo T.A."/>
            <person name="Win J."/>
            <person name="Xu Z."/>
            <person name="Zhang H."/>
            <person name="Grigoriev I.V."/>
            <person name="Rokhsar D.S."/>
            <person name="Boore J.L."/>
        </authorList>
    </citation>
    <scope>NUCLEOTIDE SEQUENCE [LARGE SCALE GENOMIC DNA]</scope>
    <source>
        <strain evidence="3">Pr102</strain>
    </source>
</reference>
<dbReference type="HOGENOM" id="CLU_000384_7_4_1"/>
<feature type="domain" description="Retrotransposon gag" evidence="1">
    <location>
        <begin position="103"/>
        <end position="190"/>
    </location>
</feature>
<dbReference type="Proteomes" id="UP000005238">
    <property type="component" value="Unassembled WGS sequence"/>
</dbReference>
<dbReference type="Pfam" id="PF03732">
    <property type="entry name" value="Retrotrans_gag"/>
    <property type="match status" value="1"/>
</dbReference>
<keyword evidence="3" id="KW-1185">Reference proteome</keyword>
<dbReference type="eggNOG" id="ENOG502RV6R">
    <property type="taxonomic scope" value="Eukaryota"/>
</dbReference>
<dbReference type="EnsemblProtists" id="Phyra74732">
    <property type="protein sequence ID" value="Phyra74732"/>
    <property type="gene ID" value="Phyra74732"/>
</dbReference>
<evidence type="ECO:0000259" key="1">
    <source>
        <dbReference type="Pfam" id="PF03732"/>
    </source>
</evidence>
<evidence type="ECO:0000313" key="2">
    <source>
        <dbReference type="EnsemblProtists" id="Phyra74732"/>
    </source>
</evidence>
<name>H3GG28_PHYRM</name>
<dbReference type="InterPro" id="IPR005162">
    <property type="entry name" value="Retrotrans_gag_dom"/>
</dbReference>
<protein>
    <recommendedName>
        <fullName evidence="1">Retrotransposon gag domain-containing protein</fullName>
    </recommendedName>
</protein>
<dbReference type="InParanoid" id="H3GG28"/>
<dbReference type="AlphaFoldDB" id="H3GG28"/>